<evidence type="ECO:0000256" key="13">
    <source>
        <dbReference type="HAMAP-Rule" id="MF_00147"/>
    </source>
</evidence>
<comment type="function">
    <text evidence="12 13">Involved in the gluconeogenesis. Catalyzes stereospecifically the conversion of dihydroxyacetone phosphate (DHAP) to D-glyceraldehyde-3-phosphate (G3P).</text>
</comment>
<evidence type="ECO:0000256" key="9">
    <source>
        <dbReference type="ARBA" id="ARBA00022490"/>
    </source>
</evidence>
<dbReference type="PANTHER" id="PTHR21139:SF42">
    <property type="entry name" value="TRIOSEPHOSPHATE ISOMERASE"/>
    <property type="match status" value="1"/>
</dbReference>
<dbReference type="RefSeq" id="WP_072897895.1">
    <property type="nucleotide sequence ID" value="NZ_FQWZ01000005.1"/>
</dbReference>
<accession>A0A1M5PZX1</accession>
<sequence>MTRQYLVAGNWKMNGSRAANAELLSGIAARVGSVDRVELLVCPPAVYLDSVRAALPVGVSLGAQNLSEQIKPGAFTGETHGAMLTELGCRYVLVGHSERRSLYGETNQLVADKFSTAQALGLIPILCIGETLEQREAGQTEAVLREQLAAVIARCGIASFGAAVVAYEPVWAIGTGKTATPAQAQTAHAFIRGLLAAQDATIAGSTRLLYGGSCKADNAAELFAGADIDGGLIGGAALKASDFMAIADAAQALSASHRP</sequence>
<evidence type="ECO:0000256" key="1">
    <source>
        <dbReference type="ARBA" id="ARBA00000474"/>
    </source>
</evidence>
<comment type="subunit">
    <text evidence="5 13 14">Homodimer.</text>
</comment>
<evidence type="ECO:0000256" key="2">
    <source>
        <dbReference type="ARBA" id="ARBA00004742"/>
    </source>
</evidence>
<dbReference type="EC" id="5.3.1.1" evidence="6 13"/>
<keyword evidence="9 13" id="KW-0963">Cytoplasm</keyword>
<comment type="pathway">
    <text evidence="13 14">Carbohydrate degradation; glycolysis; D-glyceraldehyde 3-phosphate from glycerone phosphate: step 1/1.</text>
</comment>
<dbReference type="OrthoDB" id="9809429at2"/>
<dbReference type="NCBIfam" id="TIGR00419">
    <property type="entry name" value="tim"/>
    <property type="match status" value="1"/>
</dbReference>
<dbReference type="GO" id="GO:0019563">
    <property type="term" value="P:glycerol catabolic process"/>
    <property type="evidence" value="ECO:0007669"/>
    <property type="project" value="TreeGrafter"/>
</dbReference>
<evidence type="ECO:0000256" key="5">
    <source>
        <dbReference type="ARBA" id="ARBA00011738"/>
    </source>
</evidence>
<keyword evidence="8 13" id="KW-0312">Gluconeogenesis</keyword>
<comment type="subcellular location">
    <subcellularLocation>
        <location evidence="13 14">Cytoplasm</location>
    </subcellularLocation>
</comment>
<dbReference type="Gene3D" id="3.20.20.70">
    <property type="entry name" value="Aldolase class I"/>
    <property type="match status" value="1"/>
</dbReference>
<evidence type="ECO:0000256" key="7">
    <source>
        <dbReference type="ARBA" id="ARBA00019397"/>
    </source>
</evidence>
<evidence type="ECO:0000256" key="8">
    <source>
        <dbReference type="ARBA" id="ARBA00022432"/>
    </source>
</evidence>
<evidence type="ECO:0000313" key="16">
    <source>
        <dbReference type="Proteomes" id="UP000199758"/>
    </source>
</evidence>
<keyword evidence="11 13" id="KW-0413">Isomerase</keyword>
<dbReference type="STRING" id="490188.SAMN04488068_2407"/>
<keyword evidence="16" id="KW-1185">Reference proteome</keyword>
<dbReference type="FunFam" id="3.20.20.70:FF:000020">
    <property type="entry name" value="Triosephosphate isomerase"/>
    <property type="match status" value="1"/>
</dbReference>
<evidence type="ECO:0000256" key="10">
    <source>
        <dbReference type="ARBA" id="ARBA00023152"/>
    </source>
</evidence>
<evidence type="ECO:0000313" key="15">
    <source>
        <dbReference type="EMBL" id="SHH07039.1"/>
    </source>
</evidence>
<dbReference type="GO" id="GO:0006096">
    <property type="term" value="P:glycolytic process"/>
    <property type="evidence" value="ECO:0007669"/>
    <property type="project" value="UniProtKB-UniRule"/>
</dbReference>
<evidence type="ECO:0000256" key="14">
    <source>
        <dbReference type="RuleBase" id="RU363013"/>
    </source>
</evidence>
<evidence type="ECO:0000256" key="12">
    <source>
        <dbReference type="ARBA" id="ARBA00055680"/>
    </source>
</evidence>
<name>A0A1M5PZX1_9GAMM</name>
<dbReference type="CDD" id="cd00311">
    <property type="entry name" value="TIM"/>
    <property type="match status" value="1"/>
</dbReference>
<protein>
    <recommendedName>
        <fullName evidence="7 13">Triosephosphate isomerase</fullName>
        <shortName evidence="13">TIM</shortName>
        <shortName evidence="13">TPI</shortName>
        <ecNumber evidence="6 13">5.3.1.1</ecNumber>
    </recommendedName>
    <alternativeName>
        <fullName evidence="13">Triose-phosphate isomerase</fullName>
    </alternativeName>
</protein>
<dbReference type="GO" id="GO:0046166">
    <property type="term" value="P:glyceraldehyde-3-phosphate biosynthetic process"/>
    <property type="evidence" value="ECO:0007669"/>
    <property type="project" value="TreeGrafter"/>
</dbReference>
<dbReference type="PROSITE" id="PS00171">
    <property type="entry name" value="TIM_1"/>
    <property type="match status" value="1"/>
</dbReference>
<dbReference type="GO" id="GO:0006094">
    <property type="term" value="P:gluconeogenesis"/>
    <property type="evidence" value="ECO:0007669"/>
    <property type="project" value="UniProtKB-UniRule"/>
</dbReference>
<dbReference type="PROSITE" id="PS51440">
    <property type="entry name" value="TIM_2"/>
    <property type="match status" value="1"/>
</dbReference>
<dbReference type="InterPro" id="IPR013785">
    <property type="entry name" value="Aldolase_TIM"/>
</dbReference>
<reference evidence="15 16" key="1">
    <citation type="submission" date="2016-11" db="EMBL/GenBank/DDBJ databases">
        <authorList>
            <person name="Jaros S."/>
            <person name="Januszkiewicz K."/>
            <person name="Wedrychowicz H."/>
        </authorList>
    </citation>
    <scope>NUCLEOTIDE SEQUENCE [LARGE SCALE GENOMIC DNA]</scope>
    <source>
        <strain evidence="15 16">CGMCC 1.7049</strain>
    </source>
</reference>
<feature type="binding site" evidence="13">
    <location>
        <position position="213"/>
    </location>
    <ligand>
        <name>substrate</name>
    </ligand>
</feature>
<dbReference type="UniPathway" id="UPA00109">
    <property type="reaction ID" value="UER00189"/>
</dbReference>
<feature type="binding site" evidence="13">
    <location>
        <position position="174"/>
    </location>
    <ligand>
        <name>substrate</name>
    </ligand>
</feature>
<dbReference type="AlphaFoldDB" id="A0A1M5PZX1"/>
<dbReference type="GO" id="GO:0004807">
    <property type="term" value="F:triose-phosphate isomerase activity"/>
    <property type="evidence" value="ECO:0007669"/>
    <property type="project" value="UniProtKB-UniRule"/>
</dbReference>
<dbReference type="InterPro" id="IPR035990">
    <property type="entry name" value="TIM_sf"/>
</dbReference>
<feature type="active site" description="Electrophile" evidence="13">
    <location>
        <position position="96"/>
    </location>
</feature>
<evidence type="ECO:0000256" key="4">
    <source>
        <dbReference type="ARBA" id="ARBA00007422"/>
    </source>
</evidence>
<feature type="binding site" evidence="13">
    <location>
        <begin position="10"/>
        <end position="12"/>
    </location>
    <ligand>
        <name>substrate</name>
    </ligand>
</feature>
<evidence type="ECO:0000256" key="6">
    <source>
        <dbReference type="ARBA" id="ARBA00011940"/>
    </source>
</evidence>
<gene>
    <name evidence="13" type="primary">tpiA</name>
    <name evidence="15" type="ORF">SAMN04488068_2407</name>
</gene>
<comment type="catalytic activity">
    <reaction evidence="1 13 14">
        <text>D-glyceraldehyde 3-phosphate = dihydroxyacetone phosphate</text>
        <dbReference type="Rhea" id="RHEA:18585"/>
        <dbReference type="ChEBI" id="CHEBI:57642"/>
        <dbReference type="ChEBI" id="CHEBI:59776"/>
        <dbReference type="EC" id="5.3.1.1"/>
    </reaction>
</comment>
<comment type="pathway">
    <text evidence="3">Carbohydrate metabolism; erythritol degradation.</text>
</comment>
<dbReference type="GO" id="GO:0005829">
    <property type="term" value="C:cytosol"/>
    <property type="evidence" value="ECO:0007669"/>
    <property type="project" value="TreeGrafter"/>
</dbReference>
<dbReference type="InterPro" id="IPR022896">
    <property type="entry name" value="TrioseP_Isoase_bac/euk"/>
</dbReference>
<evidence type="ECO:0000256" key="11">
    <source>
        <dbReference type="ARBA" id="ARBA00023235"/>
    </source>
</evidence>
<dbReference type="SUPFAM" id="SSF51351">
    <property type="entry name" value="Triosephosphate isomerase (TIM)"/>
    <property type="match status" value="1"/>
</dbReference>
<dbReference type="UniPathway" id="UPA00138"/>
<feature type="binding site" evidence="13">
    <location>
        <begin position="234"/>
        <end position="235"/>
    </location>
    <ligand>
        <name>substrate</name>
    </ligand>
</feature>
<dbReference type="HAMAP" id="MF_00147_B">
    <property type="entry name" value="TIM_B"/>
    <property type="match status" value="1"/>
</dbReference>
<keyword evidence="10 13" id="KW-0324">Glycolysis</keyword>
<comment type="pathway">
    <text evidence="2 13 14">Carbohydrate biosynthesis; gluconeogenesis.</text>
</comment>
<proteinExistence type="inferred from homology"/>
<dbReference type="EMBL" id="FQWZ01000005">
    <property type="protein sequence ID" value="SHH07039.1"/>
    <property type="molecule type" value="Genomic_DNA"/>
</dbReference>
<dbReference type="Pfam" id="PF00121">
    <property type="entry name" value="TIM"/>
    <property type="match status" value="1"/>
</dbReference>
<dbReference type="InterPro" id="IPR000652">
    <property type="entry name" value="Triosephosphate_isomerase"/>
</dbReference>
<dbReference type="Proteomes" id="UP000199758">
    <property type="component" value="Unassembled WGS sequence"/>
</dbReference>
<feature type="active site" description="Proton acceptor" evidence="13">
    <location>
        <position position="168"/>
    </location>
</feature>
<organism evidence="15 16">
    <name type="scientific">Hydrocarboniphaga daqingensis</name>
    <dbReference type="NCBI Taxonomy" id="490188"/>
    <lineage>
        <taxon>Bacteria</taxon>
        <taxon>Pseudomonadati</taxon>
        <taxon>Pseudomonadota</taxon>
        <taxon>Gammaproteobacteria</taxon>
        <taxon>Nevskiales</taxon>
        <taxon>Nevskiaceae</taxon>
        <taxon>Hydrocarboniphaga</taxon>
    </lineage>
</organism>
<dbReference type="InterPro" id="IPR020861">
    <property type="entry name" value="Triosephosphate_isomerase_AS"/>
</dbReference>
<comment type="similarity">
    <text evidence="4 13 14">Belongs to the triosephosphate isomerase family.</text>
</comment>
<evidence type="ECO:0000256" key="3">
    <source>
        <dbReference type="ARBA" id="ARBA00004939"/>
    </source>
</evidence>
<dbReference type="PANTHER" id="PTHR21139">
    <property type="entry name" value="TRIOSEPHOSPHATE ISOMERASE"/>
    <property type="match status" value="1"/>
</dbReference>